<evidence type="ECO:0000256" key="4">
    <source>
        <dbReference type="ARBA" id="ARBA00023163"/>
    </source>
</evidence>
<accession>A0A1I0E715</accession>
<dbReference type="PROSITE" id="PS50931">
    <property type="entry name" value="HTH_LYSR"/>
    <property type="match status" value="1"/>
</dbReference>
<dbReference type="InterPro" id="IPR050176">
    <property type="entry name" value="LTTR"/>
</dbReference>
<dbReference type="SUPFAM" id="SSF53850">
    <property type="entry name" value="Periplasmic binding protein-like II"/>
    <property type="match status" value="1"/>
</dbReference>
<evidence type="ECO:0000256" key="3">
    <source>
        <dbReference type="ARBA" id="ARBA00023125"/>
    </source>
</evidence>
<dbReference type="SUPFAM" id="SSF46785">
    <property type="entry name" value="Winged helix' DNA-binding domain"/>
    <property type="match status" value="1"/>
</dbReference>
<dbReference type="PANTHER" id="PTHR30579:SF3">
    <property type="entry name" value="TRANSCRIPTIONAL REGULATORY PROTEIN"/>
    <property type="match status" value="1"/>
</dbReference>
<evidence type="ECO:0000256" key="1">
    <source>
        <dbReference type="ARBA" id="ARBA00009437"/>
    </source>
</evidence>
<dbReference type="STRING" id="430453.SAMN04487962_10932"/>
<dbReference type="PANTHER" id="PTHR30579">
    <property type="entry name" value="TRANSCRIPTIONAL REGULATOR"/>
    <property type="match status" value="1"/>
</dbReference>
<keyword evidence="2" id="KW-0805">Transcription regulation</keyword>
<proteinExistence type="inferred from homology"/>
<name>A0A1I0E715_9GAMM</name>
<dbReference type="AlphaFoldDB" id="A0A1I0E715"/>
<dbReference type="RefSeq" id="WP_091851554.1">
    <property type="nucleotide sequence ID" value="NZ_FOHZ01000009.1"/>
</dbReference>
<comment type="similarity">
    <text evidence="1">Belongs to the LysR transcriptional regulatory family.</text>
</comment>
<evidence type="ECO:0000259" key="5">
    <source>
        <dbReference type="PROSITE" id="PS50931"/>
    </source>
</evidence>
<evidence type="ECO:0000313" key="7">
    <source>
        <dbReference type="Proteomes" id="UP000198762"/>
    </source>
</evidence>
<sequence>MDWDNLKFFLELSRAGKLTAAARRMGVDHTTVSRRIHALEKSLGMTLFIREQTGYSLTEAGRRLLPQVEQMESASVRIEQSLPEADEQLSGQVRIGATEGYGTIMLGRELGHLTRRYPHLHLDLLAMPRALRLSRHEADIVITLERPERGPFIVTKLTDYVLRLYASRDYLEAHGPITNRSQLGRHKFVSYVDDMVFSRELLFLDEIASSGEVNIRSTSVLAQQEAIATGAGIGILPSFSADIDDRLQVVLPDQIRFIRTFWMLMPEELRHIARMRVTWDFLRERAEENRGRLMATPAPTAPL</sequence>
<keyword evidence="4" id="KW-0804">Transcription</keyword>
<dbReference type="Pfam" id="PF03466">
    <property type="entry name" value="LysR_substrate"/>
    <property type="match status" value="1"/>
</dbReference>
<dbReference type="GO" id="GO:0003700">
    <property type="term" value="F:DNA-binding transcription factor activity"/>
    <property type="evidence" value="ECO:0007669"/>
    <property type="project" value="InterPro"/>
</dbReference>
<feature type="domain" description="HTH lysR-type" evidence="5">
    <location>
        <begin position="1"/>
        <end position="58"/>
    </location>
</feature>
<dbReference type="InterPro" id="IPR000847">
    <property type="entry name" value="LysR_HTH_N"/>
</dbReference>
<dbReference type="GO" id="GO:0003677">
    <property type="term" value="F:DNA binding"/>
    <property type="evidence" value="ECO:0007669"/>
    <property type="project" value="UniProtKB-KW"/>
</dbReference>
<dbReference type="EMBL" id="FOHZ01000009">
    <property type="protein sequence ID" value="SET40983.1"/>
    <property type="molecule type" value="Genomic_DNA"/>
</dbReference>
<reference evidence="7" key="1">
    <citation type="submission" date="2016-10" db="EMBL/GenBank/DDBJ databases">
        <authorList>
            <person name="Varghese N."/>
            <person name="Submissions S."/>
        </authorList>
    </citation>
    <scope>NUCLEOTIDE SEQUENCE [LARGE SCALE GENOMIC DNA]</scope>
    <source>
        <strain evidence="7">CGMCC 1.6489</strain>
    </source>
</reference>
<dbReference type="Proteomes" id="UP000198762">
    <property type="component" value="Unassembled WGS sequence"/>
</dbReference>
<evidence type="ECO:0000256" key="2">
    <source>
        <dbReference type="ARBA" id="ARBA00023015"/>
    </source>
</evidence>
<dbReference type="Pfam" id="PF00126">
    <property type="entry name" value="HTH_1"/>
    <property type="match status" value="1"/>
</dbReference>
<organism evidence="6 7">
    <name type="scientific">Marinobacter segnicrescens</name>
    <dbReference type="NCBI Taxonomy" id="430453"/>
    <lineage>
        <taxon>Bacteria</taxon>
        <taxon>Pseudomonadati</taxon>
        <taxon>Pseudomonadota</taxon>
        <taxon>Gammaproteobacteria</taxon>
        <taxon>Pseudomonadales</taxon>
        <taxon>Marinobacteraceae</taxon>
        <taxon>Marinobacter</taxon>
    </lineage>
</organism>
<dbReference type="InterPro" id="IPR036390">
    <property type="entry name" value="WH_DNA-bd_sf"/>
</dbReference>
<keyword evidence="3 6" id="KW-0238">DNA-binding</keyword>
<dbReference type="InterPro" id="IPR036388">
    <property type="entry name" value="WH-like_DNA-bd_sf"/>
</dbReference>
<dbReference type="Gene3D" id="1.10.10.10">
    <property type="entry name" value="Winged helix-like DNA-binding domain superfamily/Winged helix DNA-binding domain"/>
    <property type="match status" value="1"/>
</dbReference>
<gene>
    <name evidence="6" type="ORF">SAMN04487962_10932</name>
</gene>
<dbReference type="Gene3D" id="3.40.190.290">
    <property type="match status" value="1"/>
</dbReference>
<dbReference type="InterPro" id="IPR005119">
    <property type="entry name" value="LysR_subst-bd"/>
</dbReference>
<protein>
    <submittedName>
        <fullName evidence="6">DNA-binding transcriptional regulator, LysR family</fullName>
    </submittedName>
</protein>
<evidence type="ECO:0000313" key="6">
    <source>
        <dbReference type="EMBL" id="SET40983.1"/>
    </source>
</evidence>
<dbReference type="OrthoDB" id="9786526at2"/>
<keyword evidence="7" id="KW-1185">Reference proteome</keyword>